<proteinExistence type="predicted"/>
<feature type="chain" id="PRO_5039083994" evidence="2">
    <location>
        <begin position="21"/>
        <end position="505"/>
    </location>
</feature>
<keyword evidence="1 2" id="KW-0732">Signal</keyword>
<dbReference type="PROSITE" id="PS51257">
    <property type="entry name" value="PROKAR_LIPOPROTEIN"/>
    <property type="match status" value="1"/>
</dbReference>
<evidence type="ECO:0000313" key="3">
    <source>
        <dbReference type="EMBL" id="QDE33846.1"/>
    </source>
</evidence>
<sequence>MRNHSMLGIAVASVTVAALALTACGSSGDTTGDGGDVKPAESVTWMTMLHTPTTPEADGPIQTALEEYTGTELNFQWVPDASKDEKINAALASDSLADITSITNTSNTSVRQALRSGQFWDVEEYLKDYPNLSKIDEQTIASARIDGQLYGVPFQKPMARYGVLVRQDWLDNLGLETPHTIEELSEVAVAFATQDPDGNGQNDTTGFIDRLESFKLGFKSLAGHFGAGNNWAVTDDDEVVPTFQTDEFKEAMEWYRGLYEQGAVNSEFVTMQKQNQQDAIAQGKGGIVVTGLFEAKNYMNLALSADPNTPMAWALINDITFEDVPRRTLSDTNGGFGGWLALSTTQVKDEAELKSVLAFIDKLLDEEAFALMTNGIEDEHYTVDGDGVVTIADQAKWEQEVQPYNSSRPSDIVTTFKSSAPYVDEGNEKIAENAEFAVVDPTQPLTSAAFDQSWSTIQQAANDAYNKYMVGQIDMDGYEAAIDKLGGQGLDTIIEEFTASYAESK</sequence>
<dbReference type="InterPro" id="IPR050490">
    <property type="entry name" value="Bact_solute-bd_prot1"/>
</dbReference>
<dbReference type="SUPFAM" id="SSF53850">
    <property type="entry name" value="Periplasmic binding protein-like II"/>
    <property type="match status" value="1"/>
</dbReference>
<dbReference type="OrthoDB" id="3225049at2"/>
<gene>
    <name evidence="3" type="ORF">FIV50_03020</name>
</gene>
<evidence type="ECO:0000256" key="1">
    <source>
        <dbReference type="ARBA" id="ARBA00022729"/>
    </source>
</evidence>
<dbReference type="Proteomes" id="UP000316125">
    <property type="component" value="Chromosome"/>
</dbReference>
<evidence type="ECO:0000313" key="4">
    <source>
        <dbReference type="Proteomes" id="UP000316125"/>
    </source>
</evidence>
<evidence type="ECO:0000256" key="2">
    <source>
        <dbReference type="SAM" id="SignalP"/>
    </source>
</evidence>
<dbReference type="Gene3D" id="3.40.190.10">
    <property type="entry name" value="Periplasmic binding protein-like II"/>
    <property type="match status" value="2"/>
</dbReference>
<accession>A0A4Y5YMS1</accession>
<reference evidence="3 4" key="1">
    <citation type="submission" date="2019-06" db="EMBL/GenBank/DDBJ databases">
        <title>Complete genome of Microbacterium foliorum M2.</title>
        <authorList>
            <person name="Cao G."/>
        </authorList>
    </citation>
    <scope>NUCLEOTIDE SEQUENCE [LARGE SCALE GENOMIC DNA]</scope>
    <source>
        <strain evidence="3 4">M2</strain>
    </source>
</reference>
<dbReference type="EMBL" id="CP041040">
    <property type="protein sequence ID" value="QDE33846.1"/>
    <property type="molecule type" value="Genomic_DNA"/>
</dbReference>
<dbReference type="CDD" id="cd13580">
    <property type="entry name" value="PBP2_AlgQ_like_1"/>
    <property type="match status" value="1"/>
</dbReference>
<dbReference type="PANTHER" id="PTHR43649">
    <property type="entry name" value="ARABINOSE-BINDING PROTEIN-RELATED"/>
    <property type="match status" value="1"/>
</dbReference>
<dbReference type="AlphaFoldDB" id="A0A4Y5YMS1"/>
<dbReference type="PANTHER" id="PTHR43649:SF33">
    <property type="entry name" value="POLYGALACTURONAN_RHAMNOGALACTURONAN-BINDING PROTEIN YTCQ"/>
    <property type="match status" value="1"/>
</dbReference>
<name>A0A4Y5YMS1_9MICO</name>
<protein>
    <submittedName>
        <fullName evidence="3">Extracellular solute-binding protein</fullName>
    </submittedName>
</protein>
<feature type="signal peptide" evidence="2">
    <location>
        <begin position="1"/>
        <end position="20"/>
    </location>
</feature>
<organism evidence="3 4">
    <name type="scientific">Microbacterium foliorum</name>
    <dbReference type="NCBI Taxonomy" id="104336"/>
    <lineage>
        <taxon>Bacteria</taxon>
        <taxon>Bacillati</taxon>
        <taxon>Actinomycetota</taxon>
        <taxon>Actinomycetes</taxon>
        <taxon>Micrococcales</taxon>
        <taxon>Microbacteriaceae</taxon>
        <taxon>Microbacterium</taxon>
    </lineage>
</organism>